<name>A0A251TC73_HELAN</name>
<evidence type="ECO:0000313" key="1">
    <source>
        <dbReference type="EMBL" id="KAF5782493.1"/>
    </source>
</evidence>
<reference evidence="1 3" key="1">
    <citation type="journal article" date="2017" name="Nature">
        <title>The sunflower genome provides insights into oil metabolism, flowering and Asterid evolution.</title>
        <authorList>
            <person name="Badouin H."/>
            <person name="Gouzy J."/>
            <person name="Grassa C.J."/>
            <person name="Murat F."/>
            <person name="Staton S.E."/>
            <person name="Cottret L."/>
            <person name="Lelandais-Briere C."/>
            <person name="Owens G.L."/>
            <person name="Carrere S."/>
            <person name="Mayjonade B."/>
            <person name="Legrand L."/>
            <person name="Gill N."/>
            <person name="Kane N.C."/>
            <person name="Bowers J.E."/>
            <person name="Hubner S."/>
            <person name="Bellec A."/>
            <person name="Berard A."/>
            <person name="Berges H."/>
            <person name="Blanchet N."/>
            <person name="Boniface M.C."/>
            <person name="Brunel D."/>
            <person name="Catrice O."/>
            <person name="Chaidir N."/>
            <person name="Claudel C."/>
            <person name="Donnadieu C."/>
            <person name="Faraut T."/>
            <person name="Fievet G."/>
            <person name="Helmstetter N."/>
            <person name="King M."/>
            <person name="Knapp S.J."/>
            <person name="Lai Z."/>
            <person name="Le Paslier M.C."/>
            <person name="Lippi Y."/>
            <person name="Lorenzon L."/>
            <person name="Mandel J.R."/>
            <person name="Marage G."/>
            <person name="Marchand G."/>
            <person name="Marquand E."/>
            <person name="Bret-Mestries E."/>
            <person name="Morien E."/>
            <person name="Nambeesan S."/>
            <person name="Nguyen T."/>
            <person name="Pegot-Espagnet P."/>
            <person name="Pouilly N."/>
            <person name="Raftis F."/>
            <person name="Sallet E."/>
            <person name="Schiex T."/>
            <person name="Thomas J."/>
            <person name="Vandecasteele C."/>
            <person name="Vares D."/>
            <person name="Vear F."/>
            <person name="Vautrin S."/>
            <person name="Crespi M."/>
            <person name="Mangin B."/>
            <person name="Burke J.M."/>
            <person name="Salse J."/>
            <person name="Munos S."/>
            <person name="Vincourt P."/>
            <person name="Rieseberg L.H."/>
            <person name="Langlade N.B."/>
        </authorList>
    </citation>
    <scope>NUCLEOTIDE SEQUENCE [LARGE SCALE GENOMIC DNA]</scope>
    <source>
        <strain evidence="3">cv. SF193</strain>
        <tissue evidence="1">Leaves</tissue>
    </source>
</reference>
<evidence type="ECO:0000313" key="3">
    <source>
        <dbReference type="Proteomes" id="UP000215914"/>
    </source>
</evidence>
<gene>
    <name evidence="2" type="ORF">HannXRQ_Chr11g0345101</name>
    <name evidence="1" type="ORF">HanXRQr2_Chr11g0496501</name>
</gene>
<dbReference type="EMBL" id="CM007900">
    <property type="protein sequence ID" value="OTG08740.1"/>
    <property type="molecule type" value="Genomic_DNA"/>
</dbReference>
<dbReference type="Gramene" id="mRNA:HanXRQr2_Chr11g0496501">
    <property type="protein sequence ID" value="mRNA:HanXRQr2_Chr11g0496501"/>
    <property type="gene ID" value="HanXRQr2_Chr11g0496501"/>
</dbReference>
<dbReference type="InParanoid" id="A0A251TC73"/>
<reference evidence="2" key="2">
    <citation type="submission" date="2017-02" db="EMBL/GenBank/DDBJ databases">
        <title>Sunflower complete genome.</title>
        <authorList>
            <person name="Langlade N."/>
            <person name="Munos S."/>
        </authorList>
    </citation>
    <scope>NUCLEOTIDE SEQUENCE [LARGE SCALE GENOMIC DNA]</scope>
    <source>
        <tissue evidence="2">Leaves</tissue>
    </source>
</reference>
<organism evidence="2 3">
    <name type="scientific">Helianthus annuus</name>
    <name type="common">Common sunflower</name>
    <dbReference type="NCBI Taxonomy" id="4232"/>
    <lineage>
        <taxon>Eukaryota</taxon>
        <taxon>Viridiplantae</taxon>
        <taxon>Streptophyta</taxon>
        <taxon>Embryophyta</taxon>
        <taxon>Tracheophyta</taxon>
        <taxon>Spermatophyta</taxon>
        <taxon>Magnoliopsida</taxon>
        <taxon>eudicotyledons</taxon>
        <taxon>Gunneridae</taxon>
        <taxon>Pentapetalae</taxon>
        <taxon>asterids</taxon>
        <taxon>campanulids</taxon>
        <taxon>Asterales</taxon>
        <taxon>Asteraceae</taxon>
        <taxon>Asteroideae</taxon>
        <taxon>Heliantheae alliance</taxon>
        <taxon>Heliantheae</taxon>
        <taxon>Helianthus</taxon>
    </lineage>
</organism>
<reference evidence="1" key="3">
    <citation type="submission" date="2020-06" db="EMBL/GenBank/DDBJ databases">
        <title>Helianthus annuus Genome sequencing and assembly Release 2.</title>
        <authorList>
            <person name="Gouzy J."/>
            <person name="Langlade N."/>
            <person name="Munos S."/>
        </authorList>
    </citation>
    <scope>NUCLEOTIDE SEQUENCE</scope>
    <source>
        <tissue evidence="1">Leaves</tissue>
    </source>
</reference>
<protein>
    <submittedName>
        <fullName evidence="2">Uncharacterized protein</fullName>
    </submittedName>
</protein>
<accession>A0A251TC73</accession>
<evidence type="ECO:0000313" key="2">
    <source>
        <dbReference type="EMBL" id="OTG08740.1"/>
    </source>
</evidence>
<dbReference type="EMBL" id="MNCJ02000326">
    <property type="protein sequence ID" value="KAF5782493.1"/>
    <property type="molecule type" value="Genomic_DNA"/>
</dbReference>
<keyword evidence="3" id="KW-1185">Reference proteome</keyword>
<dbReference type="AlphaFoldDB" id="A0A251TC73"/>
<sequence>MSVATFSTTVFCVILLVYKLRKRIMCYARRIFKNLRFKNGETNTQNETTDLMRTLQSTIVCPPSVY</sequence>
<proteinExistence type="predicted"/>
<dbReference type="Proteomes" id="UP000215914">
    <property type="component" value="Chromosome 11"/>
</dbReference>